<sequence length="284" mass="33006">MKKIKSTDTFSEKPKPRTKSTAYNHIAFPSFSTPNQGTISHLSFHKIRANSITKKLSSKGLKKKRLEVFKSSLSKSPSNFIIAHTKDDISDISQSSCRHRRDSFIKADELYKKIEKIQSNDPKTGIKGKTHEEKFYIAEALFDEIIAKDKIFGKYLEIVKKCYEEHLQEKIENISFEKEIEKEELMMSYKALEQENESLQISLESISKENLELSKDIEICEEHCIKLQQKLSKVYNVSLDNVPNNPETWKSLLLENQFHSDMCKMLKKELEVYKHGKDSFAKIM</sequence>
<name>A0A1R2BAV7_9CILI</name>
<dbReference type="AlphaFoldDB" id="A0A1R2BAV7"/>
<comment type="caution">
    <text evidence="2">The sequence shown here is derived from an EMBL/GenBank/DDBJ whole genome shotgun (WGS) entry which is preliminary data.</text>
</comment>
<evidence type="ECO:0000256" key="1">
    <source>
        <dbReference type="SAM" id="Coils"/>
    </source>
</evidence>
<evidence type="ECO:0008006" key="4">
    <source>
        <dbReference type="Google" id="ProtNLM"/>
    </source>
</evidence>
<proteinExistence type="predicted"/>
<dbReference type="Proteomes" id="UP000187209">
    <property type="component" value="Unassembled WGS sequence"/>
</dbReference>
<dbReference type="EMBL" id="MPUH01000788">
    <property type="protein sequence ID" value="OMJ73902.1"/>
    <property type="molecule type" value="Genomic_DNA"/>
</dbReference>
<keyword evidence="3" id="KW-1185">Reference proteome</keyword>
<feature type="coiled-coil region" evidence="1">
    <location>
        <begin position="182"/>
        <end position="209"/>
    </location>
</feature>
<organism evidence="2 3">
    <name type="scientific">Stentor coeruleus</name>
    <dbReference type="NCBI Taxonomy" id="5963"/>
    <lineage>
        <taxon>Eukaryota</taxon>
        <taxon>Sar</taxon>
        <taxon>Alveolata</taxon>
        <taxon>Ciliophora</taxon>
        <taxon>Postciliodesmatophora</taxon>
        <taxon>Heterotrichea</taxon>
        <taxon>Heterotrichida</taxon>
        <taxon>Stentoridae</taxon>
        <taxon>Stentor</taxon>
    </lineage>
</organism>
<evidence type="ECO:0000313" key="2">
    <source>
        <dbReference type="EMBL" id="OMJ73902.1"/>
    </source>
</evidence>
<evidence type="ECO:0000313" key="3">
    <source>
        <dbReference type="Proteomes" id="UP000187209"/>
    </source>
</evidence>
<reference evidence="2 3" key="1">
    <citation type="submission" date="2016-11" db="EMBL/GenBank/DDBJ databases">
        <title>The macronuclear genome of Stentor coeruleus: a giant cell with tiny introns.</title>
        <authorList>
            <person name="Slabodnick M."/>
            <person name="Ruby J.G."/>
            <person name="Reiff S.B."/>
            <person name="Swart E.C."/>
            <person name="Gosai S."/>
            <person name="Prabakaran S."/>
            <person name="Witkowska E."/>
            <person name="Larue G.E."/>
            <person name="Fisher S."/>
            <person name="Freeman R.M."/>
            <person name="Gunawardena J."/>
            <person name="Chu W."/>
            <person name="Stover N.A."/>
            <person name="Gregory B.D."/>
            <person name="Nowacki M."/>
            <person name="Derisi J."/>
            <person name="Roy S.W."/>
            <person name="Marshall W.F."/>
            <person name="Sood P."/>
        </authorList>
    </citation>
    <scope>NUCLEOTIDE SEQUENCE [LARGE SCALE GENOMIC DNA]</scope>
    <source>
        <strain evidence="2">WM001</strain>
    </source>
</reference>
<protein>
    <recommendedName>
        <fullName evidence="4">Translin-associated factor X-interacting protein 1 N-terminal domain-containing protein</fullName>
    </recommendedName>
</protein>
<accession>A0A1R2BAV7</accession>
<gene>
    <name evidence="2" type="ORF">SteCoe_27320</name>
</gene>
<keyword evidence="1" id="KW-0175">Coiled coil</keyword>